<accession>B8HKV8</accession>
<keyword evidence="1" id="KW-0732">Signal</keyword>
<sequence length="209" mass="22483">MRFLKTILLAFLLLVNLVMAQPAWADQSKFINSPDYQDVTAQIEALLQAQSNPDAKTNPAEVKQKLASLQTLKYIMETSEERATCSNESGKTLGVYLQAENAAADQAPTLYYLGDGETTDDDFSCTGVYLPSGTKVAFALSEPAIALKEPLALRIVEGTQLTVKTNPETGAVELNLPPAQILKSGEGNLEIPTLAQADIDALQPNAPED</sequence>
<dbReference type="EMBL" id="CP001344">
    <property type="protein sequence ID" value="ACL45190.1"/>
    <property type="molecule type" value="Genomic_DNA"/>
</dbReference>
<dbReference type="HOGENOM" id="CLU_1249587_0_0_3"/>
<dbReference type="STRING" id="395961.Cyan7425_2847"/>
<dbReference type="eggNOG" id="ENOG502ZC9R">
    <property type="taxonomic scope" value="Bacteria"/>
</dbReference>
<gene>
    <name evidence="2" type="ordered locus">Cyan7425_2847</name>
</gene>
<protein>
    <submittedName>
        <fullName evidence="2">Uncharacterized protein</fullName>
    </submittedName>
</protein>
<feature type="chain" id="PRO_5002873284" evidence="1">
    <location>
        <begin position="21"/>
        <end position="209"/>
    </location>
</feature>
<dbReference type="AlphaFoldDB" id="B8HKV8"/>
<dbReference type="KEGG" id="cyn:Cyan7425_2847"/>
<evidence type="ECO:0000313" key="2">
    <source>
        <dbReference type="EMBL" id="ACL45190.1"/>
    </source>
</evidence>
<proteinExistence type="predicted"/>
<feature type="signal peptide" evidence="1">
    <location>
        <begin position="1"/>
        <end position="20"/>
    </location>
</feature>
<name>B8HKV8_CYAP4</name>
<reference evidence="2" key="1">
    <citation type="submission" date="2009-01" db="EMBL/GenBank/DDBJ databases">
        <title>Complete sequence of chromosome Cyanothece sp. PCC 7425.</title>
        <authorList>
            <consortium name="US DOE Joint Genome Institute"/>
            <person name="Lucas S."/>
            <person name="Copeland A."/>
            <person name="Lapidus A."/>
            <person name="Glavina del Rio T."/>
            <person name="Dalin E."/>
            <person name="Tice H."/>
            <person name="Bruce D."/>
            <person name="Goodwin L."/>
            <person name="Pitluck S."/>
            <person name="Sims D."/>
            <person name="Meineke L."/>
            <person name="Brettin T."/>
            <person name="Detter J.C."/>
            <person name="Han C."/>
            <person name="Larimer F."/>
            <person name="Land M."/>
            <person name="Hauser L."/>
            <person name="Kyrpides N."/>
            <person name="Ovchinnikova G."/>
            <person name="Liberton M."/>
            <person name="Stoeckel J."/>
            <person name="Banerjee A."/>
            <person name="Singh A."/>
            <person name="Page L."/>
            <person name="Sato H."/>
            <person name="Zhao L."/>
            <person name="Sherman L."/>
            <person name="Pakrasi H."/>
            <person name="Richardson P."/>
        </authorList>
    </citation>
    <scope>NUCLEOTIDE SEQUENCE</scope>
    <source>
        <strain evidence="2">PCC 7425</strain>
    </source>
</reference>
<organism evidence="2">
    <name type="scientific">Cyanothece sp. (strain PCC 7425 / ATCC 29141)</name>
    <dbReference type="NCBI Taxonomy" id="395961"/>
    <lineage>
        <taxon>Bacteria</taxon>
        <taxon>Bacillati</taxon>
        <taxon>Cyanobacteriota</taxon>
        <taxon>Cyanophyceae</taxon>
        <taxon>Gomontiellales</taxon>
        <taxon>Cyanothecaceae</taxon>
        <taxon>Cyanothece</taxon>
    </lineage>
</organism>
<evidence type="ECO:0000256" key="1">
    <source>
        <dbReference type="SAM" id="SignalP"/>
    </source>
</evidence>